<dbReference type="InterPro" id="IPR003661">
    <property type="entry name" value="HisK_dim/P_dom"/>
</dbReference>
<protein>
    <recommendedName>
        <fullName evidence="3">histidine kinase</fullName>
        <ecNumber evidence="3">2.7.13.3</ecNumber>
    </recommendedName>
</protein>
<dbReference type="InterPro" id="IPR013727">
    <property type="entry name" value="2CSK_N"/>
</dbReference>
<dbReference type="SUPFAM" id="SSF55874">
    <property type="entry name" value="ATPase domain of HSP90 chaperone/DNA topoisomerase II/histidine kinase"/>
    <property type="match status" value="1"/>
</dbReference>
<dbReference type="SUPFAM" id="SSF47384">
    <property type="entry name" value="Homodimeric domain of signal transducing histidine kinase"/>
    <property type="match status" value="1"/>
</dbReference>
<keyword evidence="5" id="KW-0808">Transferase</keyword>
<gene>
    <name evidence="11" type="ordered locus">Mnod_2766</name>
</gene>
<feature type="domain" description="Histidine kinase" evidence="10">
    <location>
        <begin position="249"/>
        <end position="467"/>
    </location>
</feature>
<keyword evidence="9" id="KW-0472">Membrane</keyword>
<dbReference type="GO" id="GO:0005886">
    <property type="term" value="C:plasma membrane"/>
    <property type="evidence" value="ECO:0007669"/>
    <property type="project" value="TreeGrafter"/>
</dbReference>
<evidence type="ECO:0000313" key="11">
    <source>
        <dbReference type="EMBL" id="ACL57718.1"/>
    </source>
</evidence>
<dbReference type="InterPro" id="IPR004358">
    <property type="entry name" value="Sig_transdc_His_kin-like_C"/>
</dbReference>
<dbReference type="SMART" id="SM00388">
    <property type="entry name" value="HisKA"/>
    <property type="match status" value="1"/>
</dbReference>
<evidence type="ECO:0000259" key="10">
    <source>
        <dbReference type="PROSITE" id="PS50109"/>
    </source>
</evidence>
<evidence type="ECO:0000256" key="3">
    <source>
        <dbReference type="ARBA" id="ARBA00012438"/>
    </source>
</evidence>
<dbReference type="OrthoDB" id="8673316at2"/>
<dbReference type="KEGG" id="mno:Mnod_2766"/>
<evidence type="ECO:0000256" key="6">
    <source>
        <dbReference type="ARBA" id="ARBA00022692"/>
    </source>
</evidence>
<dbReference type="STRING" id="460265.Mnod_2766"/>
<dbReference type="HOGENOM" id="CLU_000445_89_37_5"/>
<dbReference type="InterPro" id="IPR003594">
    <property type="entry name" value="HATPase_dom"/>
</dbReference>
<comment type="catalytic activity">
    <reaction evidence="1">
        <text>ATP + protein L-histidine = ADP + protein N-phospho-L-histidine.</text>
        <dbReference type="EC" id="2.7.13.3"/>
    </reaction>
</comment>
<keyword evidence="4" id="KW-0597">Phosphoprotein</keyword>
<dbReference type="EC" id="2.7.13.3" evidence="3"/>
<dbReference type="Gene3D" id="1.10.287.130">
    <property type="match status" value="1"/>
</dbReference>
<dbReference type="Gene3D" id="3.30.565.10">
    <property type="entry name" value="Histidine kinase-like ATPase, C-terminal domain"/>
    <property type="match status" value="1"/>
</dbReference>
<dbReference type="Pfam" id="PF02518">
    <property type="entry name" value="HATPase_c"/>
    <property type="match status" value="1"/>
</dbReference>
<dbReference type="InterPro" id="IPR036890">
    <property type="entry name" value="HATPase_C_sf"/>
</dbReference>
<evidence type="ECO:0000256" key="5">
    <source>
        <dbReference type="ARBA" id="ARBA00022679"/>
    </source>
</evidence>
<dbReference type="SMART" id="SM00387">
    <property type="entry name" value="HATPase_c"/>
    <property type="match status" value="1"/>
</dbReference>
<dbReference type="InterPro" id="IPR036097">
    <property type="entry name" value="HisK_dim/P_sf"/>
</dbReference>
<evidence type="ECO:0000256" key="4">
    <source>
        <dbReference type="ARBA" id="ARBA00022553"/>
    </source>
</evidence>
<evidence type="ECO:0000256" key="7">
    <source>
        <dbReference type="ARBA" id="ARBA00022777"/>
    </source>
</evidence>
<sequence>MSRHPPSLRRGLMARMLLPAAALALVLGFGGALVIRDVVETTHDRLLDGSVLAIAERLALDEDNEVTVDLPRVALGMLESQAQDRIYYSVSYGGQLVTGYRDLPRAAVTELEPGVTRHWDSVMRGAPVRVAAQARRIYGKPEPVLVQVAETRDARRALQTRLLGGLILLEAGLLGLVGVLTWHGIGRGLEPLNRLSAEIDRRAVPGAISLRPLDASQVPKEAVAPVLAFNTLLARLEQAMGAMRRFTADASHQMRTPLAVLRTHLDLARRYGVAASSEGRAALDDIEGAAERLEHLLSQLIALARADEAADAVTTTDLDLAEVAAAVLAEQVPRALAAGVEIAFERPDGPVMILAHPTLVGEILGNLIDNAIRYGGSGASVVVRVANDAAGARVEIEDDGPGIPSSEREKVFARFYRVARSGGPEGSGLGLAVVRALADRIGAAVTLEEGSRGGPGLLARVVFRPVSSGLSGPAPA</sequence>
<evidence type="ECO:0000256" key="8">
    <source>
        <dbReference type="ARBA" id="ARBA00022989"/>
    </source>
</evidence>
<dbReference type="InterPro" id="IPR005467">
    <property type="entry name" value="His_kinase_dom"/>
</dbReference>
<organism evidence="11 12">
    <name type="scientific">Methylobacterium nodulans (strain LMG 21967 / CNCM I-2342 / ORS 2060)</name>
    <dbReference type="NCBI Taxonomy" id="460265"/>
    <lineage>
        <taxon>Bacteria</taxon>
        <taxon>Pseudomonadati</taxon>
        <taxon>Pseudomonadota</taxon>
        <taxon>Alphaproteobacteria</taxon>
        <taxon>Hyphomicrobiales</taxon>
        <taxon>Methylobacteriaceae</taxon>
        <taxon>Methylobacterium</taxon>
    </lineage>
</organism>
<comment type="subcellular location">
    <subcellularLocation>
        <location evidence="2">Membrane</location>
    </subcellularLocation>
</comment>
<keyword evidence="6" id="KW-0812">Transmembrane</keyword>
<evidence type="ECO:0000256" key="9">
    <source>
        <dbReference type="ARBA" id="ARBA00023136"/>
    </source>
</evidence>
<dbReference type="PROSITE" id="PS50109">
    <property type="entry name" value="HIS_KIN"/>
    <property type="match status" value="1"/>
</dbReference>
<reference evidence="11 12" key="1">
    <citation type="submission" date="2009-01" db="EMBL/GenBank/DDBJ databases">
        <title>Complete sequence of chromosome of Methylobacterium nodulans ORS 2060.</title>
        <authorList>
            <consortium name="US DOE Joint Genome Institute"/>
            <person name="Lucas S."/>
            <person name="Copeland A."/>
            <person name="Lapidus A."/>
            <person name="Glavina del Rio T."/>
            <person name="Dalin E."/>
            <person name="Tice H."/>
            <person name="Bruce D."/>
            <person name="Goodwin L."/>
            <person name="Pitluck S."/>
            <person name="Sims D."/>
            <person name="Brettin T."/>
            <person name="Detter J.C."/>
            <person name="Han C."/>
            <person name="Larimer F."/>
            <person name="Land M."/>
            <person name="Hauser L."/>
            <person name="Kyrpides N."/>
            <person name="Ivanova N."/>
            <person name="Marx C.J."/>
            <person name="Richardson P."/>
        </authorList>
    </citation>
    <scope>NUCLEOTIDE SEQUENCE [LARGE SCALE GENOMIC DNA]</scope>
    <source>
        <strain evidence="12">LMG 21967 / CNCM I-2342 / ORS 2060</strain>
    </source>
</reference>
<dbReference type="PRINTS" id="PR00344">
    <property type="entry name" value="BCTRLSENSOR"/>
</dbReference>
<accession>B8IFI3</accession>
<evidence type="ECO:0000256" key="1">
    <source>
        <dbReference type="ARBA" id="ARBA00000085"/>
    </source>
</evidence>
<dbReference type="RefSeq" id="WP_015929395.1">
    <property type="nucleotide sequence ID" value="NC_011894.1"/>
</dbReference>
<dbReference type="PANTHER" id="PTHR45436:SF1">
    <property type="entry name" value="SENSOR PROTEIN QSEC"/>
    <property type="match status" value="1"/>
</dbReference>
<dbReference type="PANTHER" id="PTHR45436">
    <property type="entry name" value="SENSOR HISTIDINE KINASE YKOH"/>
    <property type="match status" value="1"/>
</dbReference>
<dbReference type="InterPro" id="IPR050428">
    <property type="entry name" value="TCS_sensor_his_kinase"/>
</dbReference>
<dbReference type="eggNOG" id="COG2205">
    <property type="taxonomic scope" value="Bacteria"/>
</dbReference>
<dbReference type="Pfam" id="PF00512">
    <property type="entry name" value="HisKA"/>
    <property type="match status" value="1"/>
</dbReference>
<dbReference type="CDD" id="cd00082">
    <property type="entry name" value="HisKA"/>
    <property type="match status" value="1"/>
</dbReference>
<keyword evidence="8" id="KW-1133">Transmembrane helix</keyword>
<dbReference type="GO" id="GO:0000155">
    <property type="term" value="F:phosphorelay sensor kinase activity"/>
    <property type="evidence" value="ECO:0007669"/>
    <property type="project" value="InterPro"/>
</dbReference>
<evidence type="ECO:0000256" key="2">
    <source>
        <dbReference type="ARBA" id="ARBA00004370"/>
    </source>
</evidence>
<evidence type="ECO:0000313" key="12">
    <source>
        <dbReference type="Proteomes" id="UP000008207"/>
    </source>
</evidence>
<dbReference type="EMBL" id="CP001349">
    <property type="protein sequence ID" value="ACL57718.1"/>
    <property type="molecule type" value="Genomic_DNA"/>
</dbReference>
<dbReference type="Pfam" id="PF08521">
    <property type="entry name" value="2CSK_N"/>
    <property type="match status" value="1"/>
</dbReference>
<name>B8IFI3_METNO</name>
<dbReference type="CDD" id="cd00075">
    <property type="entry name" value="HATPase"/>
    <property type="match status" value="1"/>
</dbReference>
<dbReference type="AlphaFoldDB" id="B8IFI3"/>
<dbReference type="Proteomes" id="UP000008207">
    <property type="component" value="Chromosome"/>
</dbReference>
<proteinExistence type="predicted"/>
<keyword evidence="12" id="KW-1185">Reference proteome</keyword>
<keyword evidence="7 11" id="KW-0418">Kinase</keyword>